<dbReference type="KEGG" id="tet:TTHERM_00188300"/>
<sequence length="551" mass="65558">MLYCGKKPNHFKIATCINENCYLRFKLLCMNCDFHSISKSHDSSCQFVEVASKQSFFSEINFFNSVNLLSKSIRKNKIVKFDIENEDTSLIPAEHVAQVIEINDCITMYNRYLDHLLQNLFTFIRSQREMQIRSKSYNIFEINKETALMRLQARNYNTIIKNLNEIVYNKHHNLNENIKQINIKVQFNILQGFCNDILSIINHFLLQIQGANTWFSEEKAKLLKKFHVENNNTYDNNISPELIKFCFDGFLMGQVIKQENNMHLKIYSQINQKKFSHYKLNFDIVCNQNIKDFDFSSCERYFAILKDDAFNLFQLCLCDQQNNQYTKKIQLQKIPLKFSINEKFEQVQFYFRRILVAVQNLNKLILLNYNTLQVVYEINSNFQFYFKKEMSMLSEFLLIKSDKSLDIFESNGSLTEVKVQPKMNVKEYYISQNYKYLLLVSQKDDQQNQTISLYMASKNLVFEKELMNTQVKKLLKAEFSKDSNYVYLLYDSHFEVIDTYILQMQNEKNIFLINKSEKNPYINFFQTIDGQKLYLIKHNGQVVVIKRVSIY</sequence>
<name>I7LUX6_TETTS</name>
<evidence type="ECO:0000313" key="1">
    <source>
        <dbReference type="EMBL" id="EAR96261.1"/>
    </source>
</evidence>
<keyword evidence="2" id="KW-1185">Reference proteome</keyword>
<dbReference type="Proteomes" id="UP000009168">
    <property type="component" value="Unassembled WGS sequence"/>
</dbReference>
<organism evidence="1 2">
    <name type="scientific">Tetrahymena thermophila (strain SB210)</name>
    <dbReference type="NCBI Taxonomy" id="312017"/>
    <lineage>
        <taxon>Eukaryota</taxon>
        <taxon>Sar</taxon>
        <taxon>Alveolata</taxon>
        <taxon>Ciliophora</taxon>
        <taxon>Intramacronucleata</taxon>
        <taxon>Oligohymenophorea</taxon>
        <taxon>Hymenostomatida</taxon>
        <taxon>Tetrahymenina</taxon>
        <taxon>Tetrahymenidae</taxon>
        <taxon>Tetrahymena</taxon>
    </lineage>
</organism>
<dbReference type="EMBL" id="GG662693">
    <property type="protein sequence ID" value="EAR96261.1"/>
    <property type="molecule type" value="Genomic_DNA"/>
</dbReference>
<reference evidence="2" key="1">
    <citation type="journal article" date="2006" name="PLoS Biol.">
        <title>Macronuclear genome sequence of the ciliate Tetrahymena thermophila, a model eukaryote.</title>
        <authorList>
            <person name="Eisen J.A."/>
            <person name="Coyne R.S."/>
            <person name="Wu M."/>
            <person name="Wu D."/>
            <person name="Thiagarajan M."/>
            <person name="Wortman J.R."/>
            <person name="Badger J.H."/>
            <person name="Ren Q."/>
            <person name="Amedeo P."/>
            <person name="Jones K.M."/>
            <person name="Tallon L.J."/>
            <person name="Delcher A.L."/>
            <person name="Salzberg S.L."/>
            <person name="Silva J.C."/>
            <person name="Haas B.J."/>
            <person name="Majoros W.H."/>
            <person name="Farzad M."/>
            <person name="Carlton J.M."/>
            <person name="Smith R.K. Jr."/>
            <person name="Garg J."/>
            <person name="Pearlman R.E."/>
            <person name="Karrer K.M."/>
            <person name="Sun L."/>
            <person name="Manning G."/>
            <person name="Elde N.C."/>
            <person name="Turkewitz A.P."/>
            <person name="Asai D.J."/>
            <person name="Wilkes D.E."/>
            <person name="Wang Y."/>
            <person name="Cai H."/>
            <person name="Collins K."/>
            <person name="Stewart B.A."/>
            <person name="Lee S.R."/>
            <person name="Wilamowska K."/>
            <person name="Weinberg Z."/>
            <person name="Ruzzo W.L."/>
            <person name="Wloga D."/>
            <person name="Gaertig J."/>
            <person name="Frankel J."/>
            <person name="Tsao C.-C."/>
            <person name="Gorovsky M.A."/>
            <person name="Keeling P.J."/>
            <person name="Waller R.F."/>
            <person name="Patron N.J."/>
            <person name="Cherry J.M."/>
            <person name="Stover N.A."/>
            <person name="Krieger C.J."/>
            <person name="del Toro C."/>
            <person name="Ryder H.F."/>
            <person name="Williamson S.C."/>
            <person name="Barbeau R.A."/>
            <person name="Hamilton E.P."/>
            <person name="Orias E."/>
        </authorList>
    </citation>
    <scope>NUCLEOTIDE SEQUENCE [LARGE SCALE GENOMIC DNA]</scope>
    <source>
        <strain evidence="2">SB210</strain>
    </source>
</reference>
<proteinExistence type="predicted"/>
<accession>I7LUX6</accession>
<evidence type="ECO:0000313" key="2">
    <source>
        <dbReference type="Proteomes" id="UP000009168"/>
    </source>
</evidence>
<dbReference type="RefSeq" id="XP_001016506.1">
    <property type="nucleotide sequence ID" value="XM_001016506.3"/>
</dbReference>
<dbReference type="HOGENOM" id="CLU_494796_0_0_1"/>
<gene>
    <name evidence="1" type="ORF">TTHERM_00188300</name>
</gene>
<dbReference type="AlphaFoldDB" id="I7LUX6"/>
<protein>
    <submittedName>
        <fullName evidence="1">Uncharacterized protein</fullName>
    </submittedName>
</protein>
<dbReference type="InParanoid" id="I7LUX6"/>
<dbReference type="GeneID" id="7831316"/>